<keyword evidence="3" id="KW-1185">Reference proteome</keyword>
<accession>A0A8H6ZBV0</accession>
<name>A0A8H6ZBV0_9AGAR</name>
<gene>
    <name evidence="2" type="ORF">MSAN_00361700</name>
</gene>
<reference evidence="2" key="1">
    <citation type="submission" date="2020-05" db="EMBL/GenBank/DDBJ databases">
        <title>Mycena genomes resolve the evolution of fungal bioluminescence.</title>
        <authorList>
            <person name="Tsai I.J."/>
        </authorList>
    </citation>
    <scope>NUCLEOTIDE SEQUENCE</scope>
    <source>
        <strain evidence="2">160909Yilan</strain>
    </source>
</reference>
<evidence type="ECO:0000313" key="2">
    <source>
        <dbReference type="EMBL" id="KAF7374762.1"/>
    </source>
</evidence>
<proteinExistence type="predicted"/>
<protein>
    <submittedName>
        <fullName evidence="2">Uncharacterized protein</fullName>
    </submittedName>
</protein>
<evidence type="ECO:0000313" key="3">
    <source>
        <dbReference type="Proteomes" id="UP000623467"/>
    </source>
</evidence>
<dbReference type="AlphaFoldDB" id="A0A8H6ZBV0"/>
<sequence>MAHDPSQRRTESRRSRLQKSPIRPRFQLDRSRYSTNHRSDSDVYAADSNRVNRQTFESSGVNGFRPAPNHNSSTPAPKARETPAIDLPISESTADPSPSMHARSAQNPPPLSKPPLGRALRSLVFQNAKLREPALDADKVQNKIESVVTENVSEAFAMQMKKVKKEMDVSQPASHPEVMARAKDQLLNGLGNKGATRDNASNAWLKRRDDGQSLLASTSTSILPTPPPSEPLPVETMDKPAPKAPKAMLMPPALPSLKGKEKAVEAEENNNGSTSARRASFTRISLRASPMQNVSEHGSQRARSPLRRVSPSLSQSSFASHKRRVTGDELPSYRHRSPPPSRTNFAPPDRRRSPSRSTDYSHSPVRSGRRPSPPRPPSHLVHGEPPAHTRHRSSSRSPPPASYSNGFRPRSYYKSRSRSTERGRAFSGGADREFNTRHAYERKRKLRSPHSHSPYRQRRRSSSYDPDFPTRERFPASHANGKDFLYSTPSIRSSRRGYDDSPTQLFSSFGPPPSSSIRDSSLPPPPPNPCNNVPGLWFVKVGANSSTVLEGRFVVEPEFAATWGLLPTASASTARPAPKLSVVLLCLTTEAASALYESLIPTNPSAERMATAVAELETTWPQDGTLFLDMNEQAGGRTWLPHEISPASPLDVTDHIQPGPNVVRFIQLASMAERTFIMYASPRKPPDTTVSQMFENAVSTQIASPLFNFGATTAIITSQFL</sequence>
<organism evidence="2 3">
    <name type="scientific">Mycena sanguinolenta</name>
    <dbReference type="NCBI Taxonomy" id="230812"/>
    <lineage>
        <taxon>Eukaryota</taxon>
        <taxon>Fungi</taxon>
        <taxon>Dikarya</taxon>
        <taxon>Basidiomycota</taxon>
        <taxon>Agaricomycotina</taxon>
        <taxon>Agaricomycetes</taxon>
        <taxon>Agaricomycetidae</taxon>
        <taxon>Agaricales</taxon>
        <taxon>Marasmiineae</taxon>
        <taxon>Mycenaceae</taxon>
        <taxon>Mycena</taxon>
    </lineage>
</organism>
<feature type="compositionally biased region" description="Basic and acidic residues" evidence="1">
    <location>
        <begin position="26"/>
        <end position="41"/>
    </location>
</feature>
<feature type="compositionally biased region" description="Basic residues" evidence="1">
    <location>
        <begin position="440"/>
        <end position="461"/>
    </location>
</feature>
<comment type="caution">
    <text evidence="2">The sequence shown here is derived from an EMBL/GenBank/DDBJ whole genome shotgun (WGS) entry which is preliminary data.</text>
</comment>
<feature type="compositionally biased region" description="Polar residues" evidence="1">
    <location>
        <begin position="49"/>
        <end position="61"/>
    </location>
</feature>
<feature type="region of interest" description="Disordered" evidence="1">
    <location>
        <begin position="1"/>
        <end position="118"/>
    </location>
</feature>
<feature type="compositionally biased region" description="Basic and acidic residues" evidence="1">
    <location>
        <begin position="418"/>
        <end position="439"/>
    </location>
</feature>
<feature type="compositionally biased region" description="Basic and acidic residues" evidence="1">
    <location>
        <begin position="1"/>
        <end position="14"/>
    </location>
</feature>
<feature type="compositionally biased region" description="Low complexity" evidence="1">
    <location>
        <begin position="213"/>
        <end position="223"/>
    </location>
</feature>
<evidence type="ECO:0000256" key="1">
    <source>
        <dbReference type="SAM" id="MobiDB-lite"/>
    </source>
</evidence>
<dbReference type="OrthoDB" id="432299at2759"/>
<dbReference type="EMBL" id="JACAZH010000002">
    <property type="protein sequence ID" value="KAF7374762.1"/>
    <property type="molecule type" value="Genomic_DNA"/>
</dbReference>
<feature type="compositionally biased region" description="Low complexity" evidence="1">
    <location>
        <begin position="301"/>
        <end position="317"/>
    </location>
</feature>
<feature type="region of interest" description="Disordered" evidence="1">
    <location>
        <begin position="189"/>
        <end position="528"/>
    </location>
</feature>
<dbReference type="Proteomes" id="UP000623467">
    <property type="component" value="Unassembled WGS sequence"/>
</dbReference>